<name>A0AAQ3HFU3_9SPIR</name>
<dbReference type="Proteomes" id="UP000291995">
    <property type="component" value="Plasmid pYekat-76-lp64"/>
</dbReference>
<dbReference type="RefSeq" id="WP_275472559.1">
    <property type="nucleotide sequence ID" value="NZ_CP117140.1"/>
</dbReference>
<dbReference type="EMBL" id="CP117140">
    <property type="protein sequence ID" value="WEG86192.1"/>
    <property type="molecule type" value="Genomic_DNA"/>
</dbReference>
<evidence type="ECO:0000313" key="2">
    <source>
        <dbReference type="Proteomes" id="UP000291995"/>
    </source>
</evidence>
<organism evidence="1 2">
    <name type="scientific">Borrelia miyamotoi</name>
    <dbReference type="NCBI Taxonomy" id="47466"/>
    <lineage>
        <taxon>Bacteria</taxon>
        <taxon>Pseudomonadati</taxon>
        <taxon>Spirochaetota</taxon>
        <taxon>Spirochaetia</taxon>
        <taxon>Spirochaetales</taxon>
        <taxon>Borreliaceae</taxon>
        <taxon>Borrelia</taxon>
    </lineage>
</organism>
<gene>
    <name evidence="1" type="ORF">EZU67_007460</name>
</gene>
<geneLocation type="plasmid" evidence="1 2">
    <name>pYekat-76-lp64</name>
</geneLocation>
<reference evidence="1" key="1">
    <citation type="submission" date="2022-12" db="EMBL/GenBank/DDBJ databases">
        <title>B. miyamotoi WGS.</title>
        <authorList>
            <person name="Kuleshov K.V."/>
            <person name="Hoornstra D."/>
            <person name="Hovius J.W."/>
            <person name="Platonov A.E."/>
            <person name="Telford S.R. III."/>
        </authorList>
    </citation>
    <scope>NUCLEOTIDE SEQUENCE</scope>
    <source>
        <strain evidence="1">Yekat-76</strain>
        <plasmid evidence="1">pYekat-76-lp64</plasmid>
    </source>
</reference>
<protein>
    <submittedName>
        <fullName evidence="1">Uncharacterized protein</fullName>
    </submittedName>
</protein>
<accession>A0AAQ3HFU3</accession>
<dbReference type="AlphaFoldDB" id="A0AAQ3HFU3"/>
<proteinExistence type="predicted"/>
<sequence>MLIISFIEELLLLGGVAECNKSILKQNIRSRRLISSLEEEVILKALTKSLEFIASNLEDLGAQ</sequence>
<evidence type="ECO:0000313" key="1">
    <source>
        <dbReference type="EMBL" id="WEG86192.1"/>
    </source>
</evidence>
<keyword evidence="1" id="KW-0614">Plasmid</keyword>